<dbReference type="SUPFAM" id="SSF51679">
    <property type="entry name" value="Bacterial luciferase-like"/>
    <property type="match status" value="1"/>
</dbReference>
<dbReference type="Pfam" id="PF00296">
    <property type="entry name" value="Bac_luciferase"/>
    <property type="match status" value="1"/>
</dbReference>
<dbReference type="InterPro" id="IPR036661">
    <property type="entry name" value="Luciferase-like_sf"/>
</dbReference>
<dbReference type="PANTHER" id="PTHR43244:SF2">
    <property type="entry name" value="CONSERVED HYPOTHETICAL ALANINE AND PROLINE-RICH PROTEIN"/>
    <property type="match status" value="1"/>
</dbReference>
<organism evidence="2 3">
    <name type="scientific">Mycobacterium hippophais</name>
    <dbReference type="NCBI Taxonomy" id="3016340"/>
    <lineage>
        <taxon>Bacteria</taxon>
        <taxon>Bacillati</taxon>
        <taxon>Actinomycetota</taxon>
        <taxon>Actinomycetes</taxon>
        <taxon>Mycobacteriales</taxon>
        <taxon>Mycobacteriaceae</taxon>
        <taxon>Mycobacterium</taxon>
    </lineage>
</organism>
<dbReference type="Gene3D" id="3.20.20.30">
    <property type="entry name" value="Luciferase-like domain"/>
    <property type="match status" value="1"/>
</dbReference>
<feature type="domain" description="Luciferase-like" evidence="1">
    <location>
        <begin position="3"/>
        <end position="187"/>
    </location>
</feature>
<keyword evidence="3" id="KW-1185">Reference proteome</keyword>
<evidence type="ECO:0000259" key="1">
    <source>
        <dbReference type="Pfam" id="PF00296"/>
    </source>
</evidence>
<evidence type="ECO:0000313" key="3">
    <source>
        <dbReference type="Proteomes" id="UP001142153"/>
    </source>
</evidence>
<protein>
    <submittedName>
        <fullName evidence="2">LLM class flavin-dependent oxidoreductase</fullName>
    </submittedName>
</protein>
<dbReference type="Proteomes" id="UP001142153">
    <property type="component" value="Unassembled WGS sequence"/>
</dbReference>
<dbReference type="PANTHER" id="PTHR43244">
    <property type="match status" value="1"/>
</dbReference>
<reference evidence="2" key="1">
    <citation type="submission" date="2022-12" db="EMBL/GenBank/DDBJ databases">
        <authorList>
            <person name="Deng Y."/>
            <person name="Zhang Y.-Q."/>
        </authorList>
    </citation>
    <scope>NUCLEOTIDE SEQUENCE</scope>
    <source>
        <strain evidence="2">CPCC 205372</strain>
    </source>
</reference>
<sequence length="272" mass="29056">MPAADAVAAVRDIEYAGLRTIWVQDYSGVDPFVRATLYLQATTNLVVALGVANVHARSARTMAAAAATLHEAFPGRFLLGLGVSHTHLIDDPTAATAPPLQTMHNYLEAMASAGRQQSPPYFLGALGPRMSALAAERTHGLHSYLCPVRHTAVTRALVGATTWIASTQLVSMEADALEADSRVREYLAVCTSMPNYGRNLRRCGFTDHDIDTVSADLVNALVVADEPAALHARLDEHRKAGADHVVIQFVPPPRPATVLARLCAGLAPVPTR</sequence>
<evidence type="ECO:0000313" key="2">
    <source>
        <dbReference type="EMBL" id="MCZ8377343.1"/>
    </source>
</evidence>
<dbReference type="InterPro" id="IPR050564">
    <property type="entry name" value="F420-G6PD/mer"/>
</dbReference>
<proteinExistence type="predicted"/>
<dbReference type="RefSeq" id="WP_269892255.1">
    <property type="nucleotide sequence ID" value="NZ_JAPZPY010000001.1"/>
</dbReference>
<comment type="caution">
    <text evidence="2">The sequence shown here is derived from an EMBL/GenBank/DDBJ whole genome shotgun (WGS) entry which is preliminary data.</text>
</comment>
<dbReference type="InterPro" id="IPR011251">
    <property type="entry name" value="Luciferase-like_dom"/>
</dbReference>
<name>A0ABT4PLB4_9MYCO</name>
<accession>A0ABT4PLB4</accession>
<gene>
    <name evidence="2" type="ORF">O6P37_00560</name>
</gene>
<dbReference type="EMBL" id="JAPZPY010000001">
    <property type="protein sequence ID" value="MCZ8377343.1"/>
    <property type="molecule type" value="Genomic_DNA"/>
</dbReference>